<dbReference type="GeneID" id="85330444"/>
<evidence type="ECO:0000256" key="1">
    <source>
        <dbReference type="SAM" id="Phobius"/>
    </source>
</evidence>
<keyword evidence="1" id="KW-0812">Transmembrane</keyword>
<dbReference type="Proteomes" id="UP001172101">
    <property type="component" value="Unassembled WGS sequence"/>
</dbReference>
<keyword evidence="1" id="KW-0472">Membrane</keyword>
<dbReference type="EMBL" id="JAUIRO010000007">
    <property type="protein sequence ID" value="KAK0706142.1"/>
    <property type="molecule type" value="Genomic_DNA"/>
</dbReference>
<dbReference type="RefSeq" id="XP_060291236.1">
    <property type="nucleotide sequence ID" value="XM_060447174.1"/>
</dbReference>
<sequence length="135" mass="14380">MATWPVCEGAALMVVVVLAEAVLAVVVVVFVVAVVVVVLVVSAVVATDDTADVMVALEVVALVRAVVVTAQAADSEIFATQYFLFWTIRGINMILDAIVRGALLLTPRRCFRSGLSSGSERERVVCCWAWARVAS</sequence>
<accession>A0AA39ZYS3</accession>
<feature type="transmembrane region" description="Helical" evidence="1">
    <location>
        <begin position="79"/>
        <end position="99"/>
    </location>
</feature>
<dbReference type="AlphaFoldDB" id="A0AA39ZYS3"/>
<organism evidence="2 3">
    <name type="scientific">Lasiosphaeria miniovina</name>
    <dbReference type="NCBI Taxonomy" id="1954250"/>
    <lineage>
        <taxon>Eukaryota</taxon>
        <taxon>Fungi</taxon>
        <taxon>Dikarya</taxon>
        <taxon>Ascomycota</taxon>
        <taxon>Pezizomycotina</taxon>
        <taxon>Sordariomycetes</taxon>
        <taxon>Sordariomycetidae</taxon>
        <taxon>Sordariales</taxon>
        <taxon>Lasiosphaeriaceae</taxon>
        <taxon>Lasiosphaeria</taxon>
    </lineage>
</organism>
<keyword evidence="3" id="KW-1185">Reference proteome</keyword>
<comment type="caution">
    <text evidence="2">The sequence shown here is derived from an EMBL/GenBank/DDBJ whole genome shotgun (WGS) entry which is preliminary data.</text>
</comment>
<keyword evidence="1" id="KW-1133">Transmembrane helix</keyword>
<proteinExistence type="predicted"/>
<feature type="transmembrane region" description="Helical" evidence="1">
    <location>
        <begin position="53"/>
        <end position="73"/>
    </location>
</feature>
<gene>
    <name evidence="2" type="ORF">B0T26DRAFT_805998</name>
</gene>
<reference evidence="2" key="1">
    <citation type="submission" date="2023-06" db="EMBL/GenBank/DDBJ databases">
        <title>Genome-scale phylogeny and comparative genomics of the fungal order Sordariales.</title>
        <authorList>
            <consortium name="Lawrence Berkeley National Laboratory"/>
            <person name="Hensen N."/>
            <person name="Bonometti L."/>
            <person name="Westerberg I."/>
            <person name="Brannstrom I.O."/>
            <person name="Guillou S."/>
            <person name="Cros-Aarteil S."/>
            <person name="Calhoun S."/>
            <person name="Haridas S."/>
            <person name="Kuo A."/>
            <person name="Mondo S."/>
            <person name="Pangilinan J."/>
            <person name="Riley R."/>
            <person name="LaButti K."/>
            <person name="Andreopoulos B."/>
            <person name="Lipzen A."/>
            <person name="Chen C."/>
            <person name="Yanf M."/>
            <person name="Daum C."/>
            <person name="Ng V."/>
            <person name="Clum A."/>
            <person name="Steindorff A."/>
            <person name="Ohm R."/>
            <person name="Martin F."/>
            <person name="Silar P."/>
            <person name="Natvig D."/>
            <person name="Lalanne C."/>
            <person name="Gautier V."/>
            <person name="Ament-velasquez S.L."/>
            <person name="Kruys A."/>
            <person name="Hutchinson M.I."/>
            <person name="Powell A.J."/>
            <person name="Barry K."/>
            <person name="Miller A.N."/>
            <person name="Grigoriev I.V."/>
            <person name="Debuchy R."/>
            <person name="Gladieux P."/>
            <person name="Thoren M.H."/>
            <person name="Johannesson H."/>
        </authorList>
    </citation>
    <scope>NUCLEOTIDE SEQUENCE</scope>
    <source>
        <strain evidence="2">SMH2392-1A</strain>
    </source>
</reference>
<feature type="transmembrane region" description="Helical" evidence="1">
    <location>
        <begin position="12"/>
        <end position="41"/>
    </location>
</feature>
<protein>
    <submittedName>
        <fullName evidence="2">Uncharacterized protein</fullName>
    </submittedName>
</protein>
<evidence type="ECO:0000313" key="3">
    <source>
        <dbReference type="Proteomes" id="UP001172101"/>
    </source>
</evidence>
<name>A0AA39ZYS3_9PEZI</name>
<evidence type="ECO:0000313" key="2">
    <source>
        <dbReference type="EMBL" id="KAK0706142.1"/>
    </source>
</evidence>